<evidence type="ECO:0000313" key="4">
    <source>
        <dbReference type="Proteomes" id="UP000280586"/>
    </source>
</evidence>
<sequence length="120" mass="13305">MSNLNCKSSKCKYNHSGICNADYINVSGKYAHSSNETCCNTFKEGSIKNTFNTLNNIGIFNGVKQIFSDNTQGLRKEIYCDASNCYHNTNGLCKAENVLVSGSRARTLDETNCETFIEGY</sequence>
<protein>
    <submittedName>
        <fullName evidence="2">DUF1540 domain-containing protein</fullName>
    </submittedName>
</protein>
<dbReference type="OrthoDB" id="1754178at2"/>
<dbReference type="KEGG" id="csep:CP523_06325"/>
<feature type="domain" description="DUF1540" evidence="1">
    <location>
        <begin position="5"/>
        <end position="42"/>
    </location>
</feature>
<proteinExistence type="predicted"/>
<dbReference type="RefSeq" id="WP_066677768.1">
    <property type="nucleotide sequence ID" value="NZ_CABMIZ010000031.1"/>
</dbReference>
<reference evidence="3" key="2">
    <citation type="submission" date="2022-06" db="EMBL/GenBank/DDBJ databases">
        <authorList>
            <person name="Holder M.E."/>
            <person name="Ajami N.J."/>
            <person name="Petrosino J.F."/>
        </authorList>
    </citation>
    <scope>NUCLEOTIDE SEQUENCE</scope>
    <source>
        <strain evidence="3">RMA 8861</strain>
    </source>
</reference>
<dbReference type="AlphaFoldDB" id="A0A9N7PLQ8"/>
<dbReference type="EMBL" id="CP023671">
    <property type="protein sequence ID" value="AYE34112.1"/>
    <property type="molecule type" value="Genomic_DNA"/>
</dbReference>
<dbReference type="Pfam" id="PF07561">
    <property type="entry name" value="DUF1540"/>
    <property type="match status" value="2"/>
</dbReference>
<accession>A0A9N7PLQ8</accession>
<dbReference type="EMBL" id="CP099799">
    <property type="protein sequence ID" value="USS00694.1"/>
    <property type="molecule type" value="Genomic_DNA"/>
</dbReference>
<dbReference type="Proteomes" id="UP001055437">
    <property type="component" value="Chromosome"/>
</dbReference>
<evidence type="ECO:0000259" key="1">
    <source>
        <dbReference type="Pfam" id="PF07561"/>
    </source>
</evidence>
<dbReference type="InterPro" id="IPR011437">
    <property type="entry name" value="DUF1540"/>
</dbReference>
<feature type="domain" description="DUF1540" evidence="1">
    <location>
        <begin position="78"/>
        <end position="116"/>
    </location>
</feature>
<name>A0A9N7PLQ8_CLOSE</name>
<dbReference type="GeneID" id="303560285"/>
<keyword evidence="5" id="KW-1185">Reference proteome</keyword>
<gene>
    <name evidence="2" type="ORF">CP523_06325</name>
    <name evidence="3" type="ORF">NH397_14630</name>
</gene>
<reference evidence="2 4" key="1">
    <citation type="submission" date="2017-09" db="EMBL/GenBank/DDBJ databases">
        <authorList>
            <person name="Thomas P."/>
            <person name="Seyboldt C."/>
        </authorList>
    </citation>
    <scope>NUCLEOTIDE SEQUENCE [LARGE SCALE GENOMIC DNA]</scope>
    <source>
        <strain evidence="2 4">DSM 7534</strain>
    </source>
</reference>
<organism evidence="2 4">
    <name type="scientific">Clostridium septicum</name>
    <dbReference type="NCBI Taxonomy" id="1504"/>
    <lineage>
        <taxon>Bacteria</taxon>
        <taxon>Bacillati</taxon>
        <taxon>Bacillota</taxon>
        <taxon>Clostridia</taxon>
        <taxon>Eubacteriales</taxon>
        <taxon>Clostridiaceae</taxon>
        <taxon>Clostridium</taxon>
    </lineage>
</organism>
<dbReference type="Proteomes" id="UP000280586">
    <property type="component" value="Chromosome"/>
</dbReference>
<evidence type="ECO:0000313" key="2">
    <source>
        <dbReference type="EMBL" id="AYE34112.1"/>
    </source>
</evidence>
<evidence type="ECO:0000313" key="5">
    <source>
        <dbReference type="Proteomes" id="UP001055437"/>
    </source>
</evidence>
<evidence type="ECO:0000313" key="3">
    <source>
        <dbReference type="EMBL" id="USS00694.1"/>
    </source>
</evidence>